<protein>
    <submittedName>
        <fullName evidence="1">Hypothetical_protein</fullName>
    </submittedName>
</protein>
<evidence type="ECO:0000313" key="2">
    <source>
        <dbReference type="Proteomes" id="UP001642409"/>
    </source>
</evidence>
<gene>
    <name evidence="1" type="ORF">HINF_LOCUS8965</name>
</gene>
<keyword evidence="2" id="KW-1185">Reference proteome</keyword>
<reference evidence="1 2" key="1">
    <citation type="submission" date="2024-07" db="EMBL/GenBank/DDBJ databases">
        <authorList>
            <person name="Akdeniz Z."/>
        </authorList>
    </citation>
    <scope>NUCLEOTIDE SEQUENCE [LARGE SCALE GENOMIC DNA]</scope>
</reference>
<accession>A0ABP1H7N9</accession>
<dbReference type="EMBL" id="CAXDID020000019">
    <property type="protein sequence ID" value="CAL5985520.1"/>
    <property type="molecule type" value="Genomic_DNA"/>
</dbReference>
<dbReference type="Proteomes" id="UP001642409">
    <property type="component" value="Unassembled WGS sequence"/>
</dbReference>
<proteinExistence type="predicted"/>
<sequence length="168" mass="20045">MSNRYSYYLIQLTLKLSEWDIINTQLSFILVRSSVQDLQVHANDHQFQIHLCTLVPQLRQPTSIQGRHAAALCKYMLQNTQITTKMKFLLYQVVQQQLTMKKFLLFNISKNYHVQLIFSLLEYNENQLQFVLNQALKKQDRHNLRDKIEQKSEKYIEISKTIVFLSHQ</sequence>
<comment type="caution">
    <text evidence="1">The sequence shown here is derived from an EMBL/GenBank/DDBJ whole genome shotgun (WGS) entry which is preliminary data.</text>
</comment>
<evidence type="ECO:0000313" key="1">
    <source>
        <dbReference type="EMBL" id="CAL5985520.1"/>
    </source>
</evidence>
<name>A0ABP1H7N9_9EUKA</name>
<organism evidence="1 2">
    <name type="scientific">Hexamita inflata</name>
    <dbReference type="NCBI Taxonomy" id="28002"/>
    <lineage>
        <taxon>Eukaryota</taxon>
        <taxon>Metamonada</taxon>
        <taxon>Diplomonadida</taxon>
        <taxon>Hexamitidae</taxon>
        <taxon>Hexamitinae</taxon>
        <taxon>Hexamita</taxon>
    </lineage>
</organism>